<evidence type="ECO:0000256" key="4">
    <source>
        <dbReference type="ARBA" id="ARBA00022553"/>
    </source>
</evidence>
<dbReference type="EC" id="2.7.13.3" evidence="3"/>
<gene>
    <name evidence="14" type="ORF">H2509_17020</name>
</gene>
<dbReference type="InterPro" id="IPR013727">
    <property type="entry name" value="2CSK_N"/>
</dbReference>
<protein>
    <recommendedName>
        <fullName evidence="3">histidine kinase</fullName>
        <ecNumber evidence="3">2.7.13.3</ecNumber>
    </recommendedName>
</protein>
<dbReference type="InterPro" id="IPR050428">
    <property type="entry name" value="TCS_sensor_his_kinase"/>
</dbReference>
<feature type="transmembrane region" description="Helical" evidence="11">
    <location>
        <begin position="178"/>
        <end position="196"/>
    </location>
</feature>
<evidence type="ECO:0000256" key="8">
    <source>
        <dbReference type="ARBA" id="ARBA00022989"/>
    </source>
</evidence>
<name>A0A839AG35_9HYPH</name>
<evidence type="ECO:0000256" key="6">
    <source>
        <dbReference type="ARBA" id="ARBA00022692"/>
    </source>
</evidence>
<dbReference type="InterPro" id="IPR003594">
    <property type="entry name" value="HATPase_dom"/>
</dbReference>
<evidence type="ECO:0000256" key="9">
    <source>
        <dbReference type="ARBA" id="ARBA00023012"/>
    </source>
</evidence>
<feature type="domain" description="HAMP" evidence="13">
    <location>
        <begin position="197"/>
        <end position="248"/>
    </location>
</feature>
<dbReference type="Pfam" id="PF00672">
    <property type="entry name" value="HAMP"/>
    <property type="match status" value="1"/>
</dbReference>
<evidence type="ECO:0000256" key="11">
    <source>
        <dbReference type="SAM" id="Phobius"/>
    </source>
</evidence>
<dbReference type="RefSeq" id="WP_182167529.1">
    <property type="nucleotide sequence ID" value="NZ_JACFXV010000064.1"/>
</dbReference>
<dbReference type="InterPro" id="IPR036890">
    <property type="entry name" value="HATPase_C_sf"/>
</dbReference>
<dbReference type="SMART" id="SM00304">
    <property type="entry name" value="HAMP"/>
    <property type="match status" value="1"/>
</dbReference>
<dbReference type="Gene3D" id="1.10.287.130">
    <property type="match status" value="1"/>
</dbReference>
<proteinExistence type="predicted"/>
<keyword evidence="9" id="KW-0902">Two-component regulatory system</keyword>
<dbReference type="SMART" id="SM00388">
    <property type="entry name" value="HisKA"/>
    <property type="match status" value="1"/>
</dbReference>
<dbReference type="PROSITE" id="PS50109">
    <property type="entry name" value="HIS_KIN"/>
    <property type="match status" value="1"/>
</dbReference>
<dbReference type="Pfam" id="PF00512">
    <property type="entry name" value="HisKA"/>
    <property type="match status" value="1"/>
</dbReference>
<evidence type="ECO:0000259" key="13">
    <source>
        <dbReference type="PROSITE" id="PS50885"/>
    </source>
</evidence>
<dbReference type="InterPro" id="IPR036097">
    <property type="entry name" value="HisK_dim/P_sf"/>
</dbReference>
<keyword evidence="5" id="KW-0808">Transferase</keyword>
<keyword evidence="6 11" id="KW-0812">Transmembrane</keyword>
<evidence type="ECO:0000256" key="3">
    <source>
        <dbReference type="ARBA" id="ARBA00012438"/>
    </source>
</evidence>
<evidence type="ECO:0000256" key="7">
    <source>
        <dbReference type="ARBA" id="ARBA00022777"/>
    </source>
</evidence>
<accession>A0A839AG35</accession>
<organism evidence="14 15">
    <name type="scientific">Stappia albiluteola</name>
    <dbReference type="NCBI Taxonomy" id="2758565"/>
    <lineage>
        <taxon>Bacteria</taxon>
        <taxon>Pseudomonadati</taxon>
        <taxon>Pseudomonadota</taxon>
        <taxon>Alphaproteobacteria</taxon>
        <taxon>Hyphomicrobiales</taxon>
        <taxon>Stappiaceae</taxon>
        <taxon>Stappia</taxon>
    </lineage>
</organism>
<dbReference type="InterPro" id="IPR005467">
    <property type="entry name" value="His_kinase_dom"/>
</dbReference>
<dbReference type="SUPFAM" id="SSF55874">
    <property type="entry name" value="ATPase domain of HSP90 chaperone/DNA topoisomerase II/histidine kinase"/>
    <property type="match status" value="1"/>
</dbReference>
<dbReference type="EMBL" id="JACFXV010000064">
    <property type="protein sequence ID" value="MBA5778830.1"/>
    <property type="molecule type" value="Genomic_DNA"/>
</dbReference>
<dbReference type="GO" id="GO:0000155">
    <property type="term" value="F:phosphorelay sensor kinase activity"/>
    <property type="evidence" value="ECO:0007669"/>
    <property type="project" value="InterPro"/>
</dbReference>
<dbReference type="CDD" id="cd00082">
    <property type="entry name" value="HisKA"/>
    <property type="match status" value="1"/>
</dbReference>
<dbReference type="PROSITE" id="PS50885">
    <property type="entry name" value="HAMP"/>
    <property type="match status" value="1"/>
</dbReference>
<evidence type="ECO:0000313" key="15">
    <source>
        <dbReference type="Proteomes" id="UP000541109"/>
    </source>
</evidence>
<keyword evidence="7 14" id="KW-0418">Kinase</keyword>
<dbReference type="PRINTS" id="PR00344">
    <property type="entry name" value="BCTRLSENSOR"/>
</dbReference>
<dbReference type="Pfam" id="PF08521">
    <property type="entry name" value="2CSK_N"/>
    <property type="match status" value="1"/>
</dbReference>
<dbReference type="GO" id="GO:0005886">
    <property type="term" value="C:plasma membrane"/>
    <property type="evidence" value="ECO:0007669"/>
    <property type="project" value="TreeGrafter"/>
</dbReference>
<dbReference type="InterPro" id="IPR004358">
    <property type="entry name" value="Sig_transdc_His_kin-like_C"/>
</dbReference>
<keyword evidence="4" id="KW-0597">Phosphoprotein</keyword>
<dbReference type="InterPro" id="IPR003661">
    <property type="entry name" value="HisK_dim/P_dom"/>
</dbReference>
<dbReference type="PANTHER" id="PTHR45436">
    <property type="entry name" value="SENSOR HISTIDINE KINASE YKOH"/>
    <property type="match status" value="1"/>
</dbReference>
<comment type="catalytic activity">
    <reaction evidence="1">
        <text>ATP + protein L-histidine = ADP + protein N-phospho-L-histidine.</text>
        <dbReference type="EC" id="2.7.13.3"/>
    </reaction>
</comment>
<dbReference type="SUPFAM" id="SSF47384">
    <property type="entry name" value="Homodimeric domain of signal transducing histidine kinase"/>
    <property type="match status" value="1"/>
</dbReference>
<reference evidence="14 15" key="1">
    <citation type="submission" date="2020-07" db="EMBL/GenBank/DDBJ databases">
        <title>Stappia sp., F7233, whole genome shotgun sequencing project.</title>
        <authorList>
            <person name="Jiang S."/>
            <person name="Liu Z.W."/>
            <person name="Du Z.J."/>
        </authorList>
    </citation>
    <scope>NUCLEOTIDE SEQUENCE [LARGE SCALE GENOMIC DNA]</scope>
    <source>
        <strain evidence="14 15">F7233</strain>
    </source>
</reference>
<comment type="subcellular location">
    <subcellularLocation>
        <location evidence="2">Membrane</location>
    </subcellularLocation>
</comment>
<keyword evidence="8 11" id="KW-1133">Transmembrane helix</keyword>
<dbReference type="PANTHER" id="PTHR45436:SF1">
    <property type="entry name" value="SENSOR PROTEIN QSEC"/>
    <property type="match status" value="1"/>
</dbReference>
<evidence type="ECO:0000259" key="12">
    <source>
        <dbReference type="PROSITE" id="PS50109"/>
    </source>
</evidence>
<evidence type="ECO:0000256" key="1">
    <source>
        <dbReference type="ARBA" id="ARBA00000085"/>
    </source>
</evidence>
<evidence type="ECO:0000313" key="14">
    <source>
        <dbReference type="EMBL" id="MBA5778830.1"/>
    </source>
</evidence>
<dbReference type="SMART" id="SM00387">
    <property type="entry name" value="HATPase_c"/>
    <property type="match status" value="1"/>
</dbReference>
<feature type="domain" description="Histidine kinase" evidence="12">
    <location>
        <begin position="256"/>
        <end position="471"/>
    </location>
</feature>
<keyword evidence="15" id="KW-1185">Reference proteome</keyword>
<dbReference type="Pfam" id="PF02518">
    <property type="entry name" value="HATPase_c"/>
    <property type="match status" value="1"/>
</dbReference>
<evidence type="ECO:0000256" key="5">
    <source>
        <dbReference type="ARBA" id="ARBA00022679"/>
    </source>
</evidence>
<comment type="caution">
    <text evidence="14">The sequence shown here is derived from an EMBL/GenBank/DDBJ whole genome shotgun (WGS) entry which is preliminary data.</text>
</comment>
<dbReference type="Gene3D" id="6.10.340.10">
    <property type="match status" value="1"/>
</dbReference>
<dbReference type="Gene3D" id="3.30.565.10">
    <property type="entry name" value="Histidine kinase-like ATPase, C-terminal domain"/>
    <property type="match status" value="1"/>
</dbReference>
<keyword evidence="10 11" id="KW-0472">Membrane</keyword>
<evidence type="ECO:0000256" key="2">
    <source>
        <dbReference type="ARBA" id="ARBA00004370"/>
    </source>
</evidence>
<dbReference type="Proteomes" id="UP000541109">
    <property type="component" value="Unassembled WGS sequence"/>
</dbReference>
<dbReference type="AlphaFoldDB" id="A0A839AG35"/>
<dbReference type="InterPro" id="IPR003660">
    <property type="entry name" value="HAMP_dom"/>
</dbReference>
<evidence type="ECO:0000256" key="10">
    <source>
        <dbReference type="ARBA" id="ARBA00023136"/>
    </source>
</evidence>
<sequence>MPRLQSLTARLLAWLLVPLSVLAGLALLDTYREARQTANAVFDRVLAGSALAIAERVAVTRDGLLEVDVPYVALEMLTSASEDRVFYRVEGPNGLFVTGYRQLPVPPPDPDASAESALSAIANVPDFHDADFRGEPIRLAVLSGAASSGEQSIPYRLAIAETTTARRALARDILLRSAARQGLLIVIAAVAVLFGVRRALRPLARLEEAIARRSTDDLRPIHHRAPREVERLVDAINSFMARLETALNALKHFTGNASHQLRTPLAVIRTQIELARRSTDANGASDALERADTAVLQSERTLAQLLLLARIDEAAIDRAAPIAFDLVATAQAVTADLEPKAARAGLDLGFDAPGTGDVKIVGNRMLVEELLRNLIENAIAYAGHGRQATVRISRFQGRARLEVEDNGPGIAPEKRAAALGRFARLDPEGPQGAGLGLSIVEEIAALMSARLELLESRSGGLLVRVTFPVTPAD</sequence>